<comment type="caution">
    <text evidence="1">The sequence shown here is derived from an EMBL/GenBank/DDBJ whole genome shotgun (WGS) entry which is preliminary data.</text>
</comment>
<evidence type="ECO:0000313" key="1">
    <source>
        <dbReference type="EMBL" id="KAK9138677.1"/>
    </source>
</evidence>
<evidence type="ECO:0000313" key="2">
    <source>
        <dbReference type="Proteomes" id="UP001417504"/>
    </source>
</evidence>
<sequence>MKLDDWTLKKGIKDMKRWMYPVDKIKSTDHLIKILSGTPPSRDSLTFLLQNRSDPAKQRHHILGYN</sequence>
<dbReference type="Proteomes" id="UP001417504">
    <property type="component" value="Unassembled WGS sequence"/>
</dbReference>
<reference evidence="1 2" key="1">
    <citation type="submission" date="2024-01" db="EMBL/GenBank/DDBJ databases">
        <title>Genome assemblies of Stephania.</title>
        <authorList>
            <person name="Yang L."/>
        </authorList>
    </citation>
    <scope>NUCLEOTIDE SEQUENCE [LARGE SCALE GENOMIC DNA]</scope>
    <source>
        <strain evidence="1">QJT</strain>
        <tissue evidence="1">Leaf</tissue>
    </source>
</reference>
<keyword evidence="2" id="KW-1185">Reference proteome</keyword>
<accession>A0AAP0JTH9</accession>
<dbReference type="EMBL" id="JBBNAE010000003">
    <property type="protein sequence ID" value="KAK9138677.1"/>
    <property type="molecule type" value="Genomic_DNA"/>
</dbReference>
<name>A0AAP0JTH9_9MAGN</name>
<organism evidence="1 2">
    <name type="scientific">Stephania japonica</name>
    <dbReference type="NCBI Taxonomy" id="461633"/>
    <lineage>
        <taxon>Eukaryota</taxon>
        <taxon>Viridiplantae</taxon>
        <taxon>Streptophyta</taxon>
        <taxon>Embryophyta</taxon>
        <taxon>Tracheophyta</taxon>
        <taxon>Spermatophyta</taxon>
        <taxon>Magnoliopsida</taxon>
        <taxon>Ranunculales</taxon>
        <taxon>Menispermaceae</taxon>
        <taxon>Menispermoideae</taxon>
        <taxon>Cissampelideae</taxon>
        <taxon>Stephania</taxon>
    </lineage>
</organism>
<protein>
    <submittedName>
        <fullName evidence="1">Uncharacterized protein</fullName>
    </submittedName>
</protein>
<dbReference type="AlphaFoldDB" id="A0AAP0JTH9"/>
<gene>
    <name evidence="1" type="ORF">Sjap_009271</name>
</gene>
<proteinExistence type="predicted"/>